<evidence type="ECO:0000256" key="2">
    <source>
        <dbReference type="ARBA" id="ARBA00022840"/>
    </source>
</evidence>
<proteinExistence type="predicted"/>
<keyword evidence="2" id="KW-0067">ATP-binding</keyword>
<dbReference type="Proteomes" id="UP001241092">
    <property type="component" value="Chromosome"/>
</dbReference>
<dbReference type="Pfam" id="PF00012">
    <property type="entry name" value="HSP70"/>
    <property type="match status" value="1"/>
</dbReference>
<feature type="compositionally biased region" description="Polar residues" evidence="4">
    <location>
        <begin position="484"/>
        <end position="497"/>
    </location>
</feature>
<protein>
    <submittedName>
        <fullName evidence="5">Chaperone protein DnaK</fullName>
    </submittedName>
</protein>
<dbReference type="SUPFAM" id="SSF53067">
    <property type="entry name" value="Actin-like ATPase domain"/>
    <property type="match status" value="1"/>
</dbReference>
<dbReference type="RefSeq" id="WP_286215761.1">
    <property type="nucleotide sequence ID" value="NZ_AP027452.1"/>
</dbReference>
<dbReference type="Gene3D" id="3.30.420.40">
    <property type="match status" value="2"/>
</dbReference>
<dbReference type="AlphaFoldDB" id="A0AAI8TUV2"/>
<dbReference type="PANTHER" id="PTHR42749">
    <property type="entry name" value="CELL SHAPE-DETERMINING PROTEIN MREB"/>
    <property type="match status" value="1"/>
</dbReference>
<gene>
    <name evidence="5" type="primary">dnaK_2</name>
    <name evidence="5" type="ORF">hbim_03121</name>
</gene>
<dbReference type="GO" id="GO:0140662">
    <property type="term" value="F:ATP-dependent protein folding chaperone"/>
    <property type="evidence" value="ECO:0007669"/>
    <property type="project" value="InterPro"/>
</dbReference>
<reference evidence="5" key="1">
    <citation type="submission" date="2023-03" db="EMBL/GenBank/DDBJ databases">
        <title>Draft genome sequence of a Mycolicibacterium mageritense strain H4_3_1 isolated from a hybrid biological-inorganic system reactor.</title>
        <authorList>
            <person name="Feng X."/>
            <person name="Kazama D."/>
            <person name="Sato K."/>
            <person name="Kobayashi H."/>
        </authorList>
    </citation>
    <scope>NUCLEOTIDE SEQUENCE</scope>
    <source>
        <strain evidence="5">H4_3_1</strain>
    </source>
</reference>
<evidence type="ECO:0000256" key="4">
    <source>
        <dbReference type="SAM" id="MobiDB-lite"/>
    </source>
</evidence>
<dbReference type="PANTHER" id="PTHR42749:SF1">
    <property type="entry name" value="CELL SHAPE-DETERMINING PROTEIN MREB"/>
    <property type="match status" value="1"/>
</dbReference>
<evidence type="ECO:0000256" key="3">
    <source>
        <dbReference type="ARBA" id="ARBA00023186"/>
    </source>
</evidence>
<name>A0AAI8TUV2_MYCME</name>
<dbReference type="InterPro" id="IPR013126">
    <property type="entry name" value="Hsp_70_fam"/>
</dbReference>
<keyword evidence="3" id="KW-0143">Chaperone</keyword>
<accession>A0AAI8TUV2</accession>
<dbReference type="GO" id="GO:0005524">
    <property type="term" value="F:ATP binding"/>
    <property type="evidence" value="ECO:0007669"/>
    <property type="project" value="UniProtKB-KW"/>
</dbReference>
<feature type="region of interest" description="Disordered" evidence="4">
    <location>
        <begin position="478"/>
        <end position="605"/>
    </location>
</feature>
<sequence length="605" mass="60585">MTDSLGLSIGMTNLVAAREGRQPVLRRSILTLFNDRAPVVGDYPGHGLALTGFVDRVGDPVPIVAADGSQHRGELVMAEALDAMARTVDGGAPITIAVPAYWGPGAVGALRGALRNKPSLAPDGVPATLVPDSLTALAALRANPGLPADGVVVLCDFGGSGTSVTLADAGADFATIGQTVRFPEFSGDQIDQSLLNHVIAGVAAAGNADPAGTAAVGSLARLRDECRQAKERLSAETTAVVPVDLPGFTSDVRVTRPELEQLVAEPLSGLLSTIEDTLQRNNIPQSSIAAVATVGGGAAIPVVTQRLSERLQAPVVTAPLPQFVAAAGAAVVADRVAEAGAPTGMAPGIVAADAPTGMAPGITAADAPTGLAPGLSGADAPTGMAPGADPSNFSALAWSQDDVPTEEPVPYAGADYSSDYADAATGATAARPPIAFTHDEETFEAEPGPLPWYKRPPILFGAAAAAVLLAAGGLAVTLTSGTGDSTPVTETSTTYSMGPSPEGPPPEPITTVTVGPDGQGTTTVVVPPPPPPSSTTTTESTTSPTTTTTTTTTTSTTTTTTTPTTTTTRTTTTTTQPPTTTKPPTTTQPPVTTTVEVPDNSGEGA</sequence>
<keyword evidence="1" id="KW-0547">Nucleotide-binding</keyword>
<feature type="compositionally biased region" description="Low complexity" evidence="4">
    <location>
        <begin position="509"/>
        <end position="525"/>
    </location>
</feature>
<dbReference type="InterPro" id="IPR043129">
    <property type="entry name" value="ATPase_NBD"/>
</dbReference>
<evidence type="ECO:0000256" key="1">
    <source>
        <dbReference type="ARBA" id="ARBA00022741"/>
    </source>
</evidence>
<evidence type="ECO:0000313" key="5">
    <source>
        <dbReference type="EMBL" id="BDY29183.1"/>
    </source>
</evidence>
<dbReference type="Gene3D" id="3.90.640.10">
    <property type="entry name" value="Actin, Chain A, domain 4"/>
    <property type="match status" value="1"/>
</dbReference>
<organism evidence="5 6">
    <name type="scientific">Mycolicibacterium mageritense</name>
    <name type="common">Mycobacterium mageritense</name>
    <dbReference type="NCBI Taxonomy" id="53462"/>
    <lineage>
        <taxon>Bacteria</taxon>
        <taxon>Bacillati</taxon>
        <taxon>Actinomycetota</taxon>
        <taxon>Actinomycetes</taxon>
        <taxon>Mycobacteriales</taxon>
        <taxon>Mycobacteriaceae</taxon>
        <taxon>Mycolicibacterium</taxon>
    </lineage>
</organism>
<evidence type="ECO:0000313" key="6">
    <source>
        <dbReference type="Proteomes" id="UP001241092"/>
    </source>
</evidence>
<feature type="compositionally biased region" description="Low complexity" evidence="4">
    <location>
        <begin position="534"/>
        <end position="595"/>
    </location>
</feature>
<dbReference type="EMBL" id="AP027452">
    <property type="protein sequence ID" value="BDY29183.1"/>
    <property type="molecule type" value="Genomic_DNA"/>
</dbReference>